<evidence type="ECO:0000313" key="5">
    <source>
        <dbReference type="EMBL" id="RKP13562.1"/>
    </source>
</evidence>
<dbReference type="PANTHER" id="PTHR12730:SF0">
    <property type="entry name" value="PROTEIN SDA1 HOMOLOG"/>
    <property type="match status" value="1"/>
</dbReference>
<dbReference type="OrthoDB" id="2196187at2759"/>
<dbReference type="Pfam" id="PF08158">
    <property type="entry name" value="SDA1_HEAT"/>
    <property type="match status" value="1"/>
</dbReference>
<comment type="similarity">
    <text evidence="1">Belongs to the SDA1 family.</text>
</comment>
<keyword evidence="1" id="KW-0653">Protein transport</keyword>
<evidence type="ECO:0000313" key="6">
    <source>
        <dbReference type="Proteomes" id="UP000267251"/>
    </source>
</evidence>
<dbReference type="AlphaFoldDB" id="A0A4P9Y4H1"/>
<organism evidence="5 6">
    <name type="scientific">Piptocephalis cylindrospora</name>
    <dbReference type="NCBI Taxonomy" id="1907219"/>
    <lineage>
        <taxon>Eukaryota</taxon>
        <taxon>Fungi</taxon>
        <taxon>Fungi incertae sedis</taxon>
        <taxon>Zoopagomycota</taxon>
        <taxon>Zoopagomycotina</taxon>
        <taxon>Zoopagomycetes</taxon>
        <taxon>Zoopagales</taxon>
        <taxon>Piptocephalidaceae</taxon>
        <taxon>Piptocephalis</taxon>
    </lineage>
</organism>
<protein>
    <recommendedName>
        <fullName evidence="1">Protein SDA1</fullName>
    </recommendedName>
</protein>
<comment type="function">
    <text evidence="1">Required for 60S pre-ribosomal subunits export to the cytoplasm.</text>
</comment>
<comment type="subcellular location">
    <subcellularLocation>
        <location evidence="1">Nucleus</location>
        <location evidence="1">Nucleolus</location>
    </subcellularLocation>
</comment>
<dbReference type="PANTHER" id="PTHR12730">
    <property type="entry name" value="HSDA/SDA1-RELATED"/>
    <property type="match status" value="1"/>
</dbReference>
<feature type="domain" description="SDA1 C-terminal" evidence="4">
    <location>
        <begin position="627"/>
        <end position="673"/>
    </location>
</feature>
<evidence type="ECO:0000259" key="4">
    <source>
        <dbReference type="Pfam" id="PF21638"/>
    </source>
</evidence>
<evidence type="ECO:0000256" key="1">
    <source>
        <dbReference type="RuleBase" id="RU365057"/>
    </source>
</evidence>
<dbReference type="InterPro" id="IPR027312">
    <property type="entry name" value="Sda1"/>
</dbReference>
<evidence type="ECO:0000256" key="2">
    <source>
        <dbReference type="SAM" id="MobiDB-lite"/>
    </source>
</evidence>
<gene>
    <name evidence="5" type="ORF">BJ684DRAFT_9880</name>
</gene>
<evidence type="ECO:0000259" key="3">
    <source>
        <dbReference type="Pfam" id="PF08158"/>
    </source>
</evidence>
<sequence length="675" mass="76892">MGRRNRATQLPTNLPALQNLIKRDPQSYREEFLLQLQHYESSLAILRLEPDGEAKEFSEQVTFLSHVTSCYPRECEAFPDQLISLLQEHHLTLNAEVRRTLVQAVILLRNRQVISTIGVLELFFTLFRCRDKALRSMLYAHIITDIRNANAKSRDNKMNKVLQNYMYTLLEQADQGAEQALAAKKAIEVCVELYRRRVWSDPKTVDILAQACFSKVNRISLAGIQFFLGIDEDRGAGAGDSDSDGEGGTAQDIRKLQHAAHVGGKSKTRTRKMDKAVAAVRRRETREKRAEVFHFSALHQLRDPQGFAERLYHRVSTGNAPIDVRILEIKLLARVIGVHKLVLLPFYSYILRYLQPHQRDVTALITAVAQASHEMVPPDSLEPVLMALANNFVVDTVAPEVVSAGLNGIREVCTRAPLAMTETLLQDLTEYKSHRNKGECVMMASRGLIGLFRQLNPELLKRKDRGKSASMGLKNFKTLGYGEINVADQVDGMDLLEGPQSEEEEGGDNPGEGWEGWEIASDEDEEEDGEEEVWTDVLNGEEEDDKGEEDVQESEEKAKPAETLRFLSEEDFRKIRRRKQRLEAEKLAGIIGHRKKARQSYEERLESIREGREGRVKYGSKKGKERGSTTNREKAKKKAFMMVVHKNGIFKKSRLSLREKQIHLRKHIDRQKKQM</sequence>
<dbReference type="InterPro" id="IPR012977">
    <property type="entry name" value="SDA1_N"/>
</dbReference>
<name>A0A4P9Y4H1_9FUNG</name>
<feature type="domain" description="SDA1 N-terminal" evidence="3">
    <location>
        <begin position="63"/>
        <end position="435"/>
    </location>
</feature>
<dbReference type="GO" id="GO:0000055">
    <property type="term" value="P:ribosomal large subunit export from nucleus"/>
    <property type="evidence" value="ECO:0007669"/>
    <property type="project" value="UniProtKB-UniRule"/>
</dbReference>
<feature type="region of interest" description="Disordered" evidence="2">
    <location>
        <begin position="497"/>
        <end position="516"/>
    </location>
</feature>
<feature type="compositionally biased region" description="Acidic residues" evidence="2">
    <location>
        <begin position="521"/>
        <end position="553"/>
    </location>
</feature>
<proteinExistence type="inferred from homology"/>
<keyword evidence="1" id="KW-0690">Ribosome biogenesis</keyword>
<dbReference type="GO" id="GO:0015031">
    <property type="term" value="P:protein transport"/>
    <property type="evidence" value="ECO:0007669"/>
    <property type="project" value="UniProtKB-KW"/>
</dbReference>
<dbReference type="InterPro" id="IPR016024">
    <property type="entry name" value="ARM-type_fold"/>
</dbReference>
<dbReference type="EMBL" id="KZ987991">
    <property type="protein sequence ID" value="RKP13562.1"/>
    <property type="molecule type" value="Genomic_DNA"/>
</dbReference>
<feature type="region of interest" description="Disordered" evidence="2">
    <location>
        <begin position="616"/>
        <end position="635"/>
    </location>
</feature>
<dbReference type="Pfam" id="PF21638">
    <property type="entry name" value="SDA1_C"/>
    <property type="match status" value="1"/>
</dbReference>
<keyword evidence="1" id="KW-0539">Nucleus</keyword>
<dbReference type="InterPro" id="IPR048292">
    <property type="entry name" value="SDA1_C"/>
</dbReference>
<dbReference type="GO" id="GO:0042273">
    <property type="term" value="P:ribosomal large subunit biogenesis"/>
    <property type="evidence" value="ECO:0007669"/>
    <property type="project" value="UniProtKB-UniRule"/>
</dbReference>
<accession>A0A4P9Y4H1</accession>
<feature type="region of interest" description="Disordered" evidence="2">
    <location>
        <begin position="521"/>
        <end position="562"/>
    </location>
</feature>
<keyword evidence="1" id="KW-0813">Transport</keyword>
<dbReference type="GO" id="GO:0005730">
    <property type="term" value="C:nucleolus"/>
    <property type="evidence" value="ECO:0007669"/>
    <property type="project" value="UniProtKB-SubCell"/>
</dbReference>
<dbReference type="Proteomes" id="UP000267251">
    <property type="component" value="Unassembled WGS sequence"/>
</dbReference>
<dbReference type="SUPFAM" id="SSF48371">
    <property type="entry name" value="ARM repeat"/>
    <property type="match status" value="1"/>
</dbReference>
<keyword evidence="6" id="KW-1185">Reference proteome</keyword>
<reference evidence="6" key="1">
    <citation type="journal article" date="2018" name="Nat. Microbiol.">
        <title>Leveraging single-cell genomics to expand the fungal tree of life.</title>
        <authorList>
            <person name="Ahrendt S.R."/>
            <person name="Quandt C.A."/>
            <person name="Ciobanu D."/>
            <person name="Clum A."/>
            <person name="Salamov A."/>
            <person name="Andreopoulos B."/>
            <person name="Cheng J.F."/>
            <person name="Woyke T."/>
            <person name="Pelin A."/>
            <person name="Henrissat B."/>
            <person name="Reynolds N.K."/>
            <person name="Benny G.L."/>
            <person name="Smith M.E."/>
            <person name="James T.Y."/>
            <person name="Grigoriev I.V."/>
        </authorList>
    </citation>
    <scope>NUCLEOTIDE SEQUENCE [LARGE SCALE GENOMIC DNA]</scope>
</reference>